<keyword evidence="2" id="KW-1185">Reference proteome</keyword>
<evidence type="ECO:0000313" key="2">
    <source>
        <dbReference type="Proteomes" id="UP001159363"/>
    </source>
</evidence>
<proteinExistence type="predicted"/>
<dbReference type="Proteomes" id="UP001159363">
    <property type="component" value="Chromosome 3"/>
</dbReference>
<accession>A0ABQ9I3B5</accession>
<dbReference type="EMBL" id="JARBHB010000003">
    <property type="protein sequence ID" value="KAJ8891132.1"/>
    <property type="molecule type" value="Genomic_DNA"/>
</dbReference>
<reference evidence="1 2" key="1">
    <citation type="submission" date="2023-02" db="EMBL/GenBank/DDBJ databases">
        <title>LHISI_Scaffold_Assembly.</title>
        <authorList>
            <person name="Stuart O.P."/>
            <person name="Cleave R."/>
            <person name="Magrath M.J.L."/>
            <person name="Mikheyev A.S."/>
        </authorList>
    </citation>
    <scope>NUCLEOTIDE SEQUENCE [LARGE SCALE GENOMIC DNA]</scope>
    <source>
        <strain evidence="1">Daus_M_001</strain>
        <tissue evidence="1">Leg muscle</tissue>
    </source>
</reference>
<organism evidence="1 2">
    <name type="scientific">Dryococelus australis</name>
    <dbReference type="NCBI Taxonomy" id="614101"/>
    <lineage>
        <taxon>Eukaryota</taxon>
        <taxon>Metazoa</taxon>
        <taxon>Ecdysozoa</taxon>
        <taxon>Arthropoda</taxon>
        <taxon>Hexapoda</taxon>
        <taxon>Insecta</taxon>
        <taxon>Pterygota</taxon>
        <taxon>Neoptera</taxon>
        <taxon>Polyneoptera</taxon>
        <taxon>Phasmatodea</taxon>
        <taxon>Verophasmatodea</taxon>
        <taxon>Anareolatae</taxon>
        <taxon>Phasmatidae</taxon>
        <taxon>Eurycanthinae</taxon>
        <taxon>Dryococelus</taxon>
    </lineage>
</organism>
<comment type="caution">
    <text evidence="1">The sequence shown here is derived from an EMBL/GenBank/DDBJ whole genome shotgun (WGS) entry which is preliminary data.</text>
</comment>
<name>A0ABQ9I3B5_9NEOP</name>
<sequence>MAADEPEDMDATGDQVLQQSDFVLVKFEVLGSGKRKMGAFSYACVVQNVIEDRDKEVMRLKSVDASKTTFRPDEKDITFINDGDIITKLCVPKVICVGDRMQYEFSEPIDVIEK</sequence>
<evidence type="ECO:0000313" key="1">
    <source>
        <dbReference type="EMBL" id="KAJ8891132.1"/>
    </source>
</evidence>
<gene>
    <name evidence="1" type="ORF">PR048_010646</name>
</gene>
<protein>
    <submittedName>
        <fullName evidence="1">Uncharacterized protein</fullName>
    </submittedName>
</protein>